<name>A0A822ZHK4_NELNU</name>
<feature type="chain" id="PRO_5032894849" evidence="1">
    <location>
        <begin position="24"/>
        <end position="63"/>
    </location>
</feature>
<dbReference type="EMBL" id="DUZY01000006">
    <property type="protein sequence ID" value="DAD44000.1"/>
    <property type="molecule type" value="Genomic_DNA"/>
</dbReference>
<evidence type="ECO:0000313" key="2">
    <source>
        <dbReference type="EMBL" id="DAD44000.1"/>
    </source>
</evidence>
<keyword evidence="1" id="KW-0732">Signal</keyword>
<feature type="signal peptide" evidence="1">
    <location>
        <begin position="1"/>
        <end position="23"/>
    </location>
</feature>
<protein>
    <submittedName>
        <fullName evidence="2">Uncharacterized protein</fullName>
    </submittedName>
</protein>
<dbReference type="Proteomes" id="UP000607653">
    <property type="component" value="Unassembled WGS sequence"/>
</dbReference>
<dbReference type="AlphaFoldDB" id="A0A822ZHK4"/>
<organism evidence="2 3">
    <name type="scientific">Nelumbo nucifera</name>
    <name type="common">Sacred lotus</name>
    <dbReference type="NCBI Taxonomy" id="4432"/>
    <lineage>
        <taxon>Eukaryota</taxon>
        <taxon>Viridiplantae</taxon>
        <taxon>Streptophyta</taxon>
        <taxon>Embryophyta</taxon>
        <taxon>Tracheophyta</taxon>
        <taxon>Spermatophyta</taxon>
        <taxon>Magnoliopsida</taxon>
        <taxon>Proteales</taxon>
        <taxon>Nelumbonaceae</taxon>
        <taxon>Nelumbo</taxon>
    </lineage>
</organism>
<proteinExistence type="predicted"/>
<keyword evidence="3" id="KW-1185">Reference proteome</keyword>
<evidence type="ECO:0000313" key="3">
    <source>
        <dbReference type="Proteomes" id="UP000607653"/>
    </source>
</evidence>
<sequence>MGYPLTLCRVGFVLFQLLHRFLGSMEGGRRTTPLSLSNLEDGCCTDSSNLEDSYDGCPPSLRC</sequence>
<comment type="caution">
    <text evidence="2">The sequence shown here is derived from an EMBL/GenBank/DDBJ whole genome shotgun (WGS) entry which is preliminary data.</text>
</comment>
<reference evidence="2 3" key="1">
    <citation type="journal article" date="2020" name="Mol. Biol. Evol.">
        <title>Distinct Expression and Methylation Patterns for Genes with Different Fates following a Single Whole-Genome Duplication in Flowering Plants.</title>
        <authorList>
            <person name="Shi T."/>
            <person name="Rahmani R.S."/>
            <person name="Gugger P.F."/>
            <person name="Wang M."/>
            <person name="Li H."/>
            <person name="Zhang Y."/>
            <person name="Li Z."/>
            <person name="Wang Q."/>
            <person name="Van de Peer Y."/>
            <person name="Marchal K."/>
            <person name="Chen J."/>
        </authorList>
    </citation>
    <scope>NUCLEOTIDE SEQUENCE [LARGE SCALE GENOMIC DNA]</scope>
    <source>
        <tissue evidence="2">Leaf</tissue>
    </source>
</reference>
<gene>
    <name evidence="2" type="ORF">HUJ06_002230</name>
</gene>
<evidence type="ECO:0000256" key="1">
    <source>
        <dbReference type="SAM" id="SignalP"/>
    </source>
</evidence>
<accession>A0A822ZHK4</accession>